<dbReference type="PANTHER" id="PTHR10587">
    <property type="entry name" value="GLYCOSYL TRANSFERASE-RELATED"/>
    <property type="match status" value="1"/>
</dbReference>
<dbReference type="EMBL" id="FOGF01000017">
    <property type="protein sequence ID" value="SER06247.1"/>
    <property type="molecule type" value="Genomic_DNA"/>
</dbReference>
<evidence type="ECO:0000313" key="5">
    <source>
        <dbReference type="EMBL" id="SER06247.1"/>
    </source>
</evidence>
<evidence type="ECO:0000313" key="6">
    <source>
        <dbReference type="Proteomes" id="UP000198556"/>
    </source>
</evidence>
<proteinExistence type="predicted"/>
<sequence length="475" mass="53320">MYMEQRRSSKKSVYIIIGLILLGVAVFFGKRFIEEHQQNQEYETIMQTEKSSAESSFSVTQDKKEINNTVITTFIPLDEDGAPIQALADKMTAYSEKVANGTVETATNLVFINATKQDADAAISTIMIEETSYNLVNHHYHKNDPQIIATMYLDKETNELVTLPNVFMDQLAAKQAIFELLIKKTLAEENQEEKQASLSKVFTEDTWQTIPFTLTDDYLGLQLSQVDASLTDETIEWMYLMPIVNEKFTSGLLSAAYNSYQEQLKANEGRKMIALTFDDGPKSTTTGQVLDLLNEYHAKATFFMLGKNVPGNEDLVQRMVAEGHQLANHSYNHPQLTKLTPEEIAQQINDTQAAILKASGGVASNALRPPYGAYNHKVALAAQLPAINWSIDTLDWQSHDPAKINAIVKEFAYSGAIILMHDIHQTTVDALPEMLTYLTSEGYELVTVDELMNHQPLNPMTLYFDQKDSISYEGE</sequence>
<dbReference type="CDD" id="cd10954">
    <property type="entry name" value="CE4_CtAXE_like"/>
    <property type="match status" value="1"/>
</dbReference>
<dbReference type="GO" id="GO:0005975">
    <property type="term" value="P:carbohydrate metabolic process"/>
    <property type="evidence" value="ECO:0007669"/>
    <property type="project" value="InterPro"/>
</dbReference>
<dbReference type="SUPFAM" id="SSF88713">
    <property type="entry name" value="Glycoside hydrolase/deacetylase"/>
    <property type="match status" value="1"/>
</dbReference>
<evidence type="ECO:0000256" key="1">
    <source>
        <dbReference type="ARBA" id="ARBA00022723"/>
    </source>
</evidence>
<dbReference type="PANTHER" id="PTHR10587:SF133">
    <property type="entry name" value="CHITIN DEACETYLASE 1-RELATED"/>
    <property type="match status" value="1"/>
</dbReference>
<keyword evidence="1" id="KW-0479">Metal-binding</keyword>
<dbReference type="InterPro" id="IPR002509">
    <property type="entry name" value="NODB_dom"/>
</dbReference>
<dbReference type="PROSITE" id="PS51677">
    <property type="entry name" value="NODB"/>
    <property type="match status" value="1"/>
</dbReference>
<dbReference type="Proteomes" id="UP000198556">
    <property type="component" value="Unassembled WGS sequence"/>
</dbReference>
<name>A0A1H9L531_9LACT</name>
<keyword evidence="6" id="KW-1185">Reference proteome</keyword>
<dbReference type="InterPro" id="IPR050248">
    <property type="entry name" value="Polysacc_deacetylase_ArnD"/>
</dbReference>
<feature type="domain" description="NodB homology" evidence="4">
    <location>
        <begin position="271"/>
        <end position="446"/>
    </location>
</feature>
<evidence type="ECO:0000259" key="4">
    <source>
        <dbReference type="PROSITE" id="PS51677"/>
    </source>
</evidence>
<keyword evidence="2" id="KW-0378">Hydrolase</keyword>
<protein>
    <submittedName>
        <fullName evidence="5">Peptidoglycan/xylan/chitin deacetylase, PgdA/CDA1 family</fullName>
    </submittedName>
</protein>
<dbReference type="AlphaFoldDB" id="A0A1H9L531"/>
<reference evidence="5 6" key="1">
    <citation type="submission" date="2016-10" db="EMBL/GenBank/DDBJ databases">
        <authorList>
            <person name="de Groot N.N."/>
        </authorList>
    </citation>
    <scope>NUCLEOTIDE SEQUENCE [LARGE SCALE GENOMIC DNA]</scope>
    <source>
        <strain evidence="5 6">DSM 15827</strain>
    </source>
</reference>
<dbReference type="InterPro" id="IPR011330">
    <property type="entry name" value="Glyco_hydro/deAcase_b/a-brl"/>
</dbReference>
<evidence type="ECO:0000256" key="2">
    <source>
        <dbReference type="ARBA" id="ARBA00022801"/>
    </source>
</evidence>
<evidence type="ECO:0000256" key="3">
    <source>
        <dbReference type="SAM" id="Phobius"/>
    </source>
</evidence>
<feature type="transmembrane region" description="Helical" evidence="3">
    <location>
        <begin position="12"/>
        <end position="29"/>
    </location>
</feature>
<organism evidence="5 6">
    <name type="scientific">Granulicatella balaenopterae</name>
    <dbReference type="NCBI Taxonomy" id="137733"/>
    <lineage>
        <taxon>Bacteria</taxon>
        <taxon>Bacillati</taxon>
        <taxon>Bacillota</taxon>
        <taxon>Bacilli</taxon>
        <taxon>Lactobacillales</taxon>
        <taxon>Carnobacteriaceae</taxon>
        <taxon>Granulicatella</taxon>
    </lineage>
</organism>
<dbReference type="Gene3D" id="3.20.20.370">
    <property type="entry name" value="Glycoside hydrolase/deacetylase"/>
    <property type="match status" value="1"/>
</dbReference>
<dbReference type="OrthoDB" id="9812065at2"/>
<accession>A0A1H9L531</accession>
<keyword evidence="3" id="KW-0472">Membrane</keyword>
<keyword evidence="3" id="KW-1133">Transmembrane helix</keyword>
<gene>
    <name evidence="5" type="ORF">SAMN05421767_11716</name>
</gene>
<dbReference type="SUPFAM" id="SSF144015">
    <property type="entry name" value="Peptidoglycan deacetylase N-terminal noncatalytic region"/>
    <property type="match status" value="1"/>
</dbReference>
<dbReference type="GO" id="GO:0016020">
    <property type="term" value="C:membrane"/>
    <property type="evidence" value="ECO:0007669"/>
    <property type="project" value="TreeGrafter"/>
</dbReference>
<dbReference type="GO" id="GO:0046872">
    <property type="term" value="F:metal ion binding"/>
    <property type="evidence" value="ECO:0007669"/>
    <property type="project" value="UniProtKB-KW"/>
</dbReference>
<dbReference type="STRING" id="137733.SAMN05421767_11716"/>
<dbReference type="GO" id="GO:0016810">
    <property type="term" value="F:hydrolase activity, acting on carbon-nitrogen (but not peptide) bonds"/>
    <property type="evidence" value="ECO:0007669"/>
    <property type="project" value="InterPro"/>
</dbReference>
<dbReference type="Pfam" id="PF01522">
    <property type="entry name" value="Polysacc_deac_1"/>
    <property type="match status" value="1"/>
</dbReference>
<keyword evidence="3" id="KW-0812">Transmembrane</keyword>